<dbReference type="RefSeq" id="WP_310065493.1">
    <property type="nucleotide sequence ID" value="NZ_JAVDQN010000001.1"/>
</dbReference>
<dbReference type="Pfam" id="PF00589">
    <property type="entry name" value="Phage_integrase"/>
    <property type="match status" value="1"/>
</dbReference>
<dbReference type="InterPro" id="IPR011010">
    <property type="entry name" value="DNA_brk_join_enz"/>
</dbReference>
<keyword evidence="4" id="KW-1185">Reference proteome</keyword>
<gene>
    <name evidence="3" type="ORF">J2776_000924</name>
</gene>
<evidence type="ECO:0000256" key="1">
    <source>
        <dbReference type="ARBA" id="ARBA00023172"/>
    </source>
</evidence>
<dbReference type="InterPro" id="IPR002104">
    <property type="entry name" value="Integrase_catalytic"/>
</dbReference>
<accession>A0ABU1KTH5</accession>
<dbReference type="Proteomes" id="UP001185254">
    <property type="component" value="Unassembled WGS sequence"/>
</dbReference>
<evidence type="ECO:0000313" key="3">
    <source>
        <dbReference type="EMBL" id="MDR6374248.1"/>
    </source>
</evidence>
<dbReference type="InterPro" id="IPR013762">
    <property type="entry name" value="Integrase-like_cat_sf"/>
</dbReference>
<dbReference type="SUPFAM" id="SSF56349">
    <property type="entry name" value="DNA breaking-rejoining enzymes"/>
    <property type="match status" value="1"/>
</dbReference>
<dbReference type="EMBL" id="JAVDQN010000001">
    <property type="protein sequence ID" value="MDR6374248.1"/>
    <property type="molecule type" value="Genomic_DNA"/>
</dbReference>
<comment type="caution">
    <text evidence="3">The sequence shown here is derived from an EMBL/GenBank/DDBJ whole genome shotgun (WGS) entry which is preliminary data.</text>
</comment>
<sequence>MDETREVASHAQTKFHDLPHGAASEMINVGVDLFKVGGILGHKSTVSTKRYSQLVRDRLADAVARTGQKK</sequence>
<keyword evidence="1" id="KW-0233">DNA recombination</keyword>
<evidence type="ECO:0000313" key="4">
    <source>
        <dbReference type="Proteomes" id="UP001185254"/>
    </source>
</evidence>
<feature type="domain" description="Tyr recombinase" evidence="2">
    <location>
        <begin position="11"/>
        <end position="54"/>
    </location>
</feature>
<organism evidence="3 4">
    <name type="scientific">Paraburkholderia caledonica</name>
    <dbReference type="NCBI Taxonomy" id="134536"/>
    <lineage>
        <taxon>Bacteria</taxon>
        <taxon>Pseudomonadati</taxon>
        <taxon>Pseudomonadota</taxon>
        <taxon>Betaproteobacteria</taxon>
        <taxon>Burkholderiales</taxon>
        <taxon>Burkholderiaceae</taxon>
        <taxon>Paraburkholderia</taxon>
    </lineage>
</organism>
<protein>
    <submittedName>
        <fullName evidence="3">Site-specific recombinase XerD</fullName>
    </submittedName>
</protein>
<reference evidence="3 4" key="1">
    <citation type="submission" date="2023-07" db="EMBL/GenBank/DDBJ databases">
        <title>Sorghum-associated microbial communities from plants grown in Nebraska, USA.</title>
        <authorList>
            <person name="Schachtman D."/>
        </authorList>
    </citation>
    <scope>NUCLEOTIDE SEQUENCE [LARGE SCALE GENOMIC DNA]</scope>
    <source>
        <strain evidence="3 4">DS1039</strain>
    </source>
</reference>
<dbReference type="Gene3D" id="1.10.443.10">
    <property type="entry name" value="Intergrase catalytic core"/>
    <property type="match status" value="1"/>
</dbReference>
<evidence type="ECO:0000259" key="2">
    <source>
        <dbReference type="Pfam" id="PF00589"/>
    </source>
</evidence>
<proteinExistence type="predicted"/>
<name>A0ABU1KTH5_9BURK</name>